<keyword evidence="1" id="KW-0862">Zinc</keyword>
<dbReference type="SMART" id="SM00184">
    <property type="entry name" value="RING"/>
    <property type="match status" value="1"/>
</dbReference>
<sequence length="337" mass="37166">MMAAEEGLRNDLSPRAPTVAHTASPSSSRFGTESISGDRSRLLNALPSHEEVRDVRLNVLNTSVQGARNAGSTWLLLVASAVINIPQVVASAVIMGMYWNDPELANCNRLKYWTLVHTLHLFFTVVVEWVVYKTTAVAPDDHSHATVPWATSPAVKSALNSIKYSLELLGLFWFLVGNMWIISDEEHSSTKAGGHLYNMAFAMVTICYAKIFLPCLILVALLPIVCFCLPCLIRLLNRMQDPMRGKGATAEIIAKLPSVPYASSMFPDEDASCCICLNEYIHDQTLRVLPCKHHFHQACVDEWLVVNATCPTCRTSIDPNEGAVPRHDPPADVNLIV</sequence>
<gene>
    <name evidence="5" type="ORF">H257_09515</name>
</gene>
<evidence type="ECO:0000256" key="1">
    <source>
        <dbReference type="PROSITE-ProRule" id="PRU00175"/>
    </source>
</evidence>
<reference evidence="5" key="1">
    <citation type="submission" date="2013-12" db="EMBL/GenBank/DDBJ databases">
        <title>The Genome Sequence of Aphanomyces astaci APO3.</title>
        <authorList>
            <consortium name="The Broad Institute Genomics Platform"/>
            <person name="Russ C."/>
            <person name="Tyler B."/>
            <person name="van West P."/>
            <person name="Dieguez-Uribeondo J."/>
            <person name="Young S.K."/>
            <person name="Zeng Q."/>
            <person name="Gargeya S."/>
            <person name="Fitzgerald M."/>
            <person name="Abouelleil A."/>
            <person name="Alvarado L."/>
            <person name="Chapman S.B."/>
            <person name="Gainer-Dewar J."/>
            <person name="Goldberg J."/>
            <person name="Griggs A."/>
            <person name="Gujja S."/>
            <person name="Hansen M."/>
            <person name="Howarth C."/>
            <person name="Imamovic A."/>
            <person name="Ireland A."/>
            <person name="Larimer J."/>
            <person name="McCowan C."/>
            <person name="Murphy C."/>
            <person name="Pearson M."/>
            <person name="Poon T.W."/>
            <person name="Priest M."/>
            <person name="Roberts A."/>
            <person name="Saif S."/>
            <person name="Shea T."/>
            <person name="Sykes S."/>
            <person name="Wortman J."/>
            <person name="Nusbaum C."/>
            <person name="Birren B."/>
        </authorList>
    </citation>
    <scope>NUCLEOTIDE SEQUENCE [LARGE SCALE GENOMIC DNA]</scope>
    <source>
        <strain evidence="5">APO3</strain>
    </source>
</reference>
<accession>W4GA06</accession>
<keyword evidence="1" id="KW-0863">Zinc-finger</keyword>
<dbReference type="PANTHER" id="PTHR46225:SF19">
    <property type="entry name" value="RING-TYPE DOMAIN-CONTAINING PROTEIN"/>
    <property type="match status" value="1"/>
</dbReference>
<protein>
    <recommendedName>
        <fullName evidence="4">RING-type domain-containing protein</fullName>
    </recommendedName>
</protein>
<dbReference type="PROSITE" id="PS50089">
    <property type="entry name" value="ZF_RING_2"/>
    <property type="match status" value="1"/>
</dbReference>
<name>W4GA06_APHAT</name>
<dbReference type="Pfam" id="PF13639">
    <property type="entry name" value="zf-RING_2"/>
    <property type="match status" value="1"/>
</dbReference>
<dbReference type="GO" id="GO:0008270">
    <property type="term" value="F:zinc ion binding"/>
    <property type="evidence" value="ECO:0007669"/>
    <property type="project" value="UniProtKB-KW"/>
</dbReference>
<dbReference type="InterPro" id="IPR001841">
    <property type="entry name" value="Znf_RING"/>
</dbReference>
<dbReference type="AlphaFoldDB" id="W4GA06"/>
<keyword evidence="3" id="KW-1133">Transmembrane helix</keyword>
<evidence type="ECO:0000313" key="5">
    <source>
        <dbReference type="EMBL" id="ETV76505.1"/>
    </source>
</evidence>
<dbReference type="InterPro" id="IPR013083">
    <property type="entry name" value="Znf_RING/FYVE/PHD"/>
</dbReference>
<evidence type="ECO:0000259" key="4">
    <source>
        <dbReference type="PROSITE" id="PS50089"/>
    </source>
</evidence>
<evidence type="ECO:0000256" key="3">
    <source>
        <dbReference type="SAM" id="Phobius"/>
    </source>
</evidence>
<feature type="compositionally biased region" description="Polar residues" evidence="2">
    <location>
        <begin position="21"/>
        <end position="35"/>
    </location>
</feature>
<dbReference type="OrthoDB" id="9984778at2759"/>
<keyword evidence="1" id="KW-0479">Metal-binding</keyword>
<dbReference type="RefSeq" id="XP_009834050.1">
    <property type="nucleotide sequence ID" value="XM_009835748.1"/>
</dbReference>
<dbReference type="GeneID" id="20811511"/>
<organism evidence="5">
    <name type="scientific">Aphanomyces astaci</name>
    <name type="common">Crayfish plague agent</name>
    <dbReference type="NCBI Taxonomy" id="112090"/>
    <lineage>
        <taxon>Eukaryota</taxon>
        <taxon>Sar</taxon>
        <taxon>Stramenopiles</taxon>
        <taxon>Oomycota</taxon>
        <taxon>Saprolegniomycetes</taxon>
        <taxon>Saprolegniales</taxon>
        <taxon>Verrucalvaceae</taxon>
        <taxon>Aphanomyces</taxon>
    </lineage>
</organism>
<keyword evidence="3" id="KW-0812">Transmembrane</keyword>
<feature type="transmembrane region" description="Helical" evidence="3">
    <location>
        <begin position="74"/>
        <end position="100"/>
    </location>
</feature>
<keyword evidence="3" id="KW-0472">Membrane</keyword>
<evidence type="ECO:0000256" key="2">
    <source>
        <dbReference type="SAM" id="MobiDB-lite"/>
    </source>
</evidence>
<dbReference type="PANTHER" id="PTHR46225">
    <property type="entry name" value="C3H4 TYPE ZINC FINGER PROTEIN"/>
    <property type="match status" value="1"/>
</dbReference>
<dbReference type="EMBL" id="KI913136">
    <property type="protein sequence ID" value="ETV76505.1"/>
    <property type="molecule type" value="Genomic_DNA"/>
</dbReference>
<feature type="transmembrane region" description="Helical" evidence="3">
    <location>
        <begin position="112"/>
        <end position="132"/>
    </location>
</feature>
<feature type="transmembrane region" description="Helical" evidence="3">
    <location>
        <begin position="164"/>
        <end position="182"/>
    </location>
</feature>
<dbReference type="Gene3D" id="3.30.40.10">
    <property type="entry name" value="Zinc/RING finger domain, C3HC4 (zinc finger)"/>
    <property type="match status" value="1"/>
</dbReference>
<dbReference type="VEuPathDB" id="FungiDB:H257_09515"/>
<feature type="domain" description="RING-type" evidence="4">
    <location>
        <begin position="273"/>
        <end position="314"/>
    </location>
</feature>
<dbReference type="STRING" id="112090.W4GA06"/>
<feature type="region of interest" description="Disordered" evidence="2">
    <location>
        <begin position="1"/>
        <end position="35"/>
    </location>
</feature>
<feature type="transmembrane region" description="Helical" evidence="3">
    <location>
        <begin position="217"/>
        <end position="236"/>
    </location>
</feature>
<dbReference type="SUPFAM" id="SSF57850">
    <property type="entry name" value="RING/U-box"/>
    <property type="match status" value="1"/>
</dbReference>
<proteinExistence type="predicted"/>